<dbReference type="RefSeq" id="WP_092161826.1">
    <property type="nucleotide sequence ID" value="NZ_FNGA01000004.1"/>
</dbReference>
<dbReference type="STRING" id="246191.SAMN05660337_2622"/>
<protein>
    <recommendedName>
        <fullName evidence="3">HD domain-containing protein</fullName>
    </recommendedName>
</protein>
<sequence>MKKNIPSEEECERLLTEVFKLPEDQLVSARLVKTVALRIGRDLKWLRDSGPNISLIKAGALLCHVAGHGPNHDKLAGIELRKLGYPEVADIADAHWELDFSGELPASEKEIVFIATKLVEKDQIISVAYKYDFKIEAAKNNPQEVADLKRKKEIAMKIKTTIEHETEKNLEELAIAEN</sequence>
<accession>A0A1G9J2X0</accession>
<dbReference type="OrthoDB" id="5453875at2"/>
<evidence type="ECO:0000313" key="1">
    <source>
        <dbReference type="EMBL" id="SDL31830.1"/>
    </source>
</evidence>
<name>A0A1G9J2X0_9BACT</name>
<evidence type="ECO:0008006" key="3">
    <source>
        <dbReference type="Google" id="ProtNLM"/>
    </source>
</evidence>
<keyword evidence="2" id="KW-1185">Reference proteome</keyword>
<dbReference type="AlphaFoldDB" id="A0A1G9J2X0"/>
<organism evidence="1 2">
    <name type="scientific">Maridesulfovibrio ferrireducens</name>
    <dbReference type="NCBI Taxonomy" id="246191"/>
    <lineage>
        <taxon>Bacteria</taxon>
        <taxon>Pseudomonadati</taxon>
        <taxon>Thermodesulfobacteriota</taxon>
        <taxon>Desulfovibrionia</taxon>
        <taxon>Desulfovibrionales</taxon>
        <taxon>Desulfovibrionaceae</taxon>
        <taxon>Maridesulfovibrio</taxon>
    </lineage>
</organism>
<gene>
    <name evidence="1" type="ORF">SAMN05660337_2622</name>
</gene>
<evidence type="ECO:0000313" key="2">
    <source>
        <dbReference type="Proteomes" id="UP000199053"/>
    </source>
</evidence>
<reference evidence="2" key="1">
    <citation type="submission" date="2016-10" db="EMBL/GenBank/DDBJ databases">
        <authorList>
            <person name="Varghese N."/>
            <person name="Submissions S."/>
        </authorList>
    </citation>
    <scope>NUCLEOTIDE SEQUENCE [LARGE SCALE GENOMIC DNA]</scope>
    <source>
        <strain evidence="2">DSM 16995</strain>
    </source>
</reference>
<dbReference type="Proteomes" id="UP000199053">
    <property type="component" value="Unassembled WGS sequence"/>
</dbReference>
<proteinExistence type="predicted"/>
<dbReference type="EMBL" id="FNGA01000004">
    <property type="protein sequence ID" value="SDL31830.1"/>
    <property type="molecule type" value="Genomic_DNA"/>
</dbReference>